<dbReference type="AlphaFoldDB" id="A0A0F3GSP7"/>
<dbReference type="Proteomes" id="UP000033423">
    <property type="component" value="Unassembled WGS sequence"/>
</dbReference>
<reference evidence="2 3" key="1">
    <citation type="submission" date="2015-02" db="EMBL/GenBank/DDBJ databases">
        <title>Single-cell genomics of uncultivated deep-branching MTB reveals a conserved set of magnetosome genes.</title>
        <authorList>
            <person name="Kolinko S."/>
            <person name="Richter M."/>
            <person name="Glockner F.O."/>
            <person name="Brachmann A."/>
            <person name="Schuler D."/>
        </authorList>
    </citation>
    <scope>NUCLEOTIDE SEQUENCE [LARGE SCALE GENOMIC DNA]</scope>
    <source>
        <strain evidence="2">TM-1</strain>
    </source>
</reference>
<organism evidence="2 3">
    <name type="scientific">Candidatus Magnetobacterium bavaricum</name>
    <dbReference type="NCBI Taxonomy" id="29290"/>
    <lineage>
        <taxon>Bacteria</taxon>
        <taxon>Pseudomonadati</taxon>
        <taxon>Nitrospirota</taxon>
        <taxon>Thermodesulfovibrionia</taxon>
        <taxon>Thermodesulfovibrionales</taxon>
        <taxon>Candidatus Magnetobacteriaceae</taxon>
        <taxon>Candidatus Magnetobacterium</taxon>
    </lineage>
</organism>
<keyword evidence="1" id="KW-0175">Coiled coil</keyword>
<dbReference type="InterPro" id="IPR034756">
    <property type="entry name" value="T2SSM_b"/>
</dbReference>
<gene>
    <name evidence="2" type="ORF">MBAV_004092</name>
</gene>
<comment type="caution">
    <text evidence="2">The sequence shown here is derived from an EMBL/GenBank/DDBJ whole genome shotgun (WGS) entry which is preliminary data.</text>
</comment>
<evidence type="ECO:0000313" key="2">
    <source>
        <dbReference type="EMBL" id="KJU83713.1"/>
    </source>
</evidence>
<feature type="coiled-coil region" evidence="1">
    <location>
        <begin position="50"/>
        <end position="77"/>
    </location>
</feature>
<sequence length="180" mass="20488">MSRKKLITLVLIMLLLGIGVIYDSVYRVAQERRDDVADRKALKIKKLKDYKAAVAQKDTLEEVHQEYKKNIDQITNYVIHGKTPALAAADLQSIIQSTITPRGGNITRFNVKPPENTPPFQVINVEMDVTCPNISVLNDILYELETRKPFLYLKKLDIRPVNLILPIDLIVNFEISALTM</sequence>
<accession>A0A0F3GSP7</accession>
<proteinExistence type="predicted"/>
<dbReference type="NCBIfam" id="NF040576">
    <property type="entry name" value="T2SS_GspM_XpsM"/>
    <property type="match status" value="1"/>
</dbReference>
<evidence type="ECO:0000256" key="1">
    <source>
        <dbReference type="SAM" id="Coils"/>
    </source>
</evidence>
<name>A0A0F3GSP7_9BACT</name>
<dbReference type="Pfam" id="PF10741">
    <property type="entry name" value="T2SSM_b"/>
    <property type="match status" value="1"/>
</dbReference>
<evidence type="ECO:0000313" key="3">
    <source>
        <dbReference type="Proteomes" id="UP000033423"/>
    </source>
</evidence>
<protein>
    <submittedName>
        <fullName evidence="2">General secretion pathway protein M</fullName>
    </submittedName>
</protein>
<keyword evidence="3" id="KW-1185">Reference proteome</keyword>
<dbReference type="EMBL" id="LACI01001761">
    <property type="protein sequence ID" value="KJU83713.1"/>
    <property type="molecule type" value="Genomic_DNA"/>
</dbReference>